<comment type="caution">
    <text evidence="1">The sequence shown here is derived from an EMBL/GenBank/DDBJ whole genome shotgun (WGS) entry which is preliminary data.</text>
</comment>
<name>A0ABR8AHM5_9CYAN</name>
<keyword evidence="2" id="KW-1185">Reference proteome</keyword>
<dbReference type="RefSeq" id="WP_190549112.1">
    <property type="nucleotide sequence ID" value="NZ_CAWPNO010000098.1"/>
</dbReference>
<accession>A0ABR8AHM5</accession>
<evidence type="ECO:0000313" key="1">
    <source>
        <dbReference type="EMBL" id="MBD2199521.1"/>
    </source>
</evidence>
<reference evidence="1 2" key="1">
    <citation type="journal article" date="2020" name="ISME J.">
        <title>Comparative genomics reveals insights into cyanobacterial evolution and habitat adaptation.</title>
        <authorList>
            <person name="Chen M.Y."/>
            <person name="Teng W.K."/>
            <person name="Zhao L."/>
            <person name="Hu C.X."/>
            <person name="Zhou Y.K."/>
            <person name="Han B.P."/>
            <person name="Song L.R."/>
            <person name="Shu W.S."/>
        </authorList>
    </citation>
    <scope>NUCLEOTIDE SEQUENCE [LARGE SCALE GENOMIC DNA]</scope>
    <source>
        <strain evidence="1 2">FACHB-288</strain>
    </source>
</reference>
<dbReference type="EMBL" id="JACJQH010000062">
    <property type="protein sequence ID" value="MBD2199521.1"/>
    <property type="molecule type" value="Genomic_DNA"/>
</dbReference>
<dbReference type="Proteomes" id="UP000658514">
    <property type="component" value="Unassembled WGS sequence"/>
</dbReference>
<protein>
    <recommendedName>
        <fullName evidence="3">Transposase</fullName>
    </recommendedName>
</protein>
<organism evidence="1 2">
    <name type="scientific">Calothrix parietina FACHB-288</name>
    <dbReference type="NCBI Taxonomy" id="2692896"/>
    <lineage>
        <taxon>Bacteria</taxon>
        <taxon>Bacillati</taxon>
        <taxon>Cyanobacteriota</taxon>
        <taxon>Cyanophyceae</taxon>
        <taxon>Nostocales</taxon>
        <taxon>Calotrichaceae</taxon>
        <taxon>Calothrix</taxon>
    </lineage>
</organism>
<gene>
    <name evidence="1" type="ORF">H6G24_29265</name>
</gene>
<sequence length="125" mass="14000">MYCYSTSSNNWGAVFTGFKKDPNKGIRPTYVNTKGEYKPQDGDQLLRYIARFALARINKENLVRFNEINQKIEEGGLCPPSGARQEKENLTKQIILMKSGLAQFSQSCKQEGAFRIVSGGSLLNS</sequence>
<evidence type="ECO:0000313" key="2">
    <source>
        <dbReference type="Proteomes" id="UP000658514"/>
    </source>
</evidence>
<evidence type="ECO:0008006" key="3">
    <source>
        <dbReference type="Google" id="ProtNLM"/>
    </source>
</evidence>
<proteinExistence type="predicted"/>